<dbReference type="SUPFAM" id="SSF50814">
    <property type="entry name" value="Lipocalins"/>
    <property type="match status" value="1"/>
</dbReference>
<dbReference type="Gene3D" id="2.40.128.20">
    <property type="match status" value="1"/>
</dbReference>
<feature type="signal peptide" evidence="3">
    <location>
        <begin position="1"/>
        <end position="19"/>
    </location>
</feature>
<dbReference type="GeneTree" id="ENSGT01030000235420"/>
<comment type="subcellular location">
    <subcellularLocation>
        <location evidence="1">Secreted</location>
    </subcellularLocation>
</comment>
<dbReference type="Proteomes" id="UP000429181">
    <property type="component" value="Unassembled WGS sequence"/>
</dbReference>
<evidence type="ECO:0000256" key="1">
    <source>
        <dbReference type="ARBA" id="ARBA00004613"/>
    </source>
</evidence>
<dbReference type="InterPro" id="IPR002448">
    <property type="entry name" value="OBP-like"/>
</dbReference>
<evidence type="ECO:0000313" key="5">
    <source>
        <dbReference type="Ensembl" id="ENSBIXP00005005836.1"/>
    </source>
</evidence>
<evidence type="ECO:0000313" key="6">
    <source>
        <dbReference type="Proteomes" id="UP000429181"/>
    </source>
</evidence>
<keyword evidence="3" id="KW-0732">Signal</keyword>
<reference evidence="6" key="1">
    <citation type="submission" date="2018-11" db="EMBL/GenBank/DDBJ databases">
        <title>Haplotype-resolved cattle genomes.</title>
        <authorList>
            <person name="Low W.Y."/>
            <person name="Tearle R."/>
            <person name="Bickhart D.M."/>
            <person name="Rosen B.D."/>
            <person name="Koren S."/>
            <person name="Rhie A."/>
            <person name="Hiendleder S."/>
            <person name="Phillippy A.M."/>
            <person name="Smith T.P.L."/>
            <person name="Williams J.L."/>
        </authorList>
    </citation>
    <scope>NUCLEOTIDE SEQUENCE [LARGE SCALE GENOMIC DNA]</scope>
</reference>
<evidence type="ECO:0000256" key="3">
    <source>
        <dbReference type="SAM" id="SignalP"/>
    </source>
</evidence>
<dbReference type="InterPro" id="IPR012674">
    <property type="entry name" value="Calycin"/>
</dbReference>
<dbReference type="Ensembl" id="ENSBIXT00005005574.1">
    <property type="protein sequence ID" value="ENSBIXP00005005836.1"/>
    <property type="gene ID" value="ENSBIXG00005011425.1"/>
</dbReference>
<evidence type="ECO:0000256" key="2">
    <source>
        <dbReference type="ARBA" id="ARBA00022525"/>
    </source>
</evidence>
<dbReference type="PRINTS" id="PR01173">
    <property type="entry name" value="ODORANTBNDNG"/>
</dbReference>
<feature type="chain" id="PRO_5021196502" description="Lipocalin/cytosolic fatty-acid binding domain-containing protein" evidence="3">
    <location>
        <begin position="20"/>
        <end position="186"/>
    </location>
</feature>
<organism evidence="5 6">
    <name type="scientific">Bos indicus x Bos taurus</name>
    <name type="common">Hybrid cattle</name>
    <dbReference type="NCBI Taxonomy" id="30522"/>
    <lineage>
        <taxon>Eukaryota</taxon>
        <taxon>Metazoa</taxon>
        <taxon>Chordata</taxon>
        <taxon>Craniata</taxon>
        <taxon>Vertebrata</taxon>
        <taxon>Euteleostomi</taxon>
        <taxon>Mammalia</taxon>
        <taxon>Eutheria</taxon>
        <taxon>Laurasiatheria</taxon>
        <taxon>Artiodactyla</taxon>
        <taxon>Ruminantia</taxon>
        <taxon>Pecora</taxon>
        <taxon>Bovidae</taxon>
        <taxon>Bovinae</taxon>
        <taxon>Bos</taxon>
    </lineage>
</organism>
<reference evidence="5" key="2">
    <citation type="submission" date="2025-08" db="UniProtKB">
        <authorList>
            <consortium name="Ensembl"/>
        </authorList>
    </citation>
    <scope>IDENTIFICATION</scope>
</reference>
<dbReference type="Pfam" id="PF00061">
    <property type="entry name" value="Lipocalin"/>
    <property type="match status" value="1"/>
</dbReference>
<dbReference type="AlphaFoldDB" id="A0A4W2FK74"/>
<accession>A0A4W2FK74</accession>
<feature type="domain" description="Lipocalin/cytosolic fatty-acid binding" evidence="4">
    <location>
        <begin position="38"/>
        <end position="165"/>
    </location>
</feature>
<sequence>VKVLFLTLVLVCAFQETPAETDASQVCHRRLVHHLHTADNKERVVEGGPLRCYCYQTECNNDCTYLSPTFYVKIDGRCQLFTQVLKRQEAGIYLIECEYSNADTNVLQLIHVPDNMLVIYFENDDGQKITKITIGTAKGDNFTQEELQKYQEPNNERGIPNENIENAIEAGEAPEDNRYLKMKTHH</sequence>
<proteinExistence type="predicted"/>
<keyword evidence="2" id="KW-0964">Secreted</keyword>
<protein>
    <recommendedName>
        <fullName evidence="4">Lipocalin/cytosolic fatty-acid binding domain-containing protein</fullName>
    </recommendedName>
</protein>
<evidence type="ECO:0000259" key="4">
    <source>
        <dbReference type="Pfam" id="PF00061"/>
    </source>
</evidence>
<dbReference type="InterPro" id="IPR000566">
    <property type="entry name" value="Lipocln_cytosolic_FA-bd_dom"/>
</dbReference>
<name>A0A4W2FK74_BOBOX</name>
<dbReference type="GO" id="GO:0005576">
    <property type="term" value="C:extracellular region"/>
    <property type="evidence" value="ECO:0007669"/>
    <property type="project" value="UniProtKB-SubCell"/>
</dbReference>